<dbReference type="Pfam" id="PF07816">
    <property type="entry name" value="DUF1645"/>
    <property type="match status" value="1"/>
</dbReference>
<dbReference type="AlphaFoldDB" id="A0A835MGA2"/>
<feature type="region of interest" description="Disordered" evidence="1">
    <location>
        <begin position="279"/>
        <end position="321"/>
    </location>
</feature>
<feature type="compositionally biased region" description="Low complexity" evidence="1">
    <location>
        <begin position="214"/>
        <end position="226"/>
    </location>
</feature>
<evidence type="ECO:0000313" key="2">
    <source>
        <dbReference type="EMBL" id="KAF9622661.1"/>
    </source>
</evidence>
<proteinExistence type="predicted"/>
<feature type="region of interest" description="Disordered" evidence="1">
    <location>
        <begin position="132"/>
        <end position="263"/>
    </location>
</feature>
<dbReference type="OrthoDB" id="667051at2759"/>
<protein>
    <submittedName>
        <fullName evidence="2">Uncharacterized protein</fullName>
    </submittedName>
</protein>
<feature type="region of interest" description="Disordered" evidence="1">
    <location>
        <begin position="62"/>
        <end position="115"/>
    </location>
</feature>
<feature type="compositionally biased region" description="Polar residues" evidence="1">
    <location>
        <begin position="146"/>
        <end position="156"/>
    </location>
</feature>
<dbReference type="PANTHER" id="PTHR33095">
    <property type="entry name" value="OS07G0619500 PROTEIN"/>
    <property type="match status" value="1"/>
</dbReference>
<accession>A0A835MGA2</accession>
<organism evidence="2 3">
    <name type="scientific">Coptis chinensis</name>
    <dbReference type="NCBI Taxonomy" id="261450"/>
    <lineage>
        <taxon>Eukaryota</taxon>
        <taxon>Viridiplantae</taxon>
        <taxon>Streptophyta</taxon>
        <taxon>Embryophyta</taxon>
        <taxon>Tracheophyta</taxon>
        <taxon>Spermatophyta</taxon>
        <taxon>Magnoliopsida</taxon>
        <taxon>Ranunculales</taxon>
        <taxon>Ranunculaceae</taxon>
        <taxon>Coptidoideae</taxon>
        <taxon>Coptis</taxon>
    </lineage>
</organism>
<evidence type="ECO:0000313" key="3">
    <source>
        <dbReference type="Proteomes" id="UP000631114"/>
    </source>
</evidence>
<feature type="compositionally biased region" description="Low complexity" evidence="1">
    <location>
        <begin position="254"/>
        <end position="263"/>
    </location>
</feature>
<dbReference type="PANTHER" id="PTHR33095:SF81">
    <property type="entry name" value="OS07G0619500 PROTEIN"/>
    <property type="match status" value="1"/>
</dbReference>
<comment type="caution">
    <text evidence="2">The sequence shown here is derived from an EMBL/GenBank/DDBJ whole genome shotgun (WGS) entry which is preliminary data.</text>
</comment>
<feature type="compositionally biased region" description="Polar residues" evidence="1">
    <location>
        <begin position="237"/>
        <end position="253"/>
    </location>
</feature>
<reference evidence="2 3" key="1">
    <citation type="submission" date="2020-10" db="EMBL/GenBank/DDBJ databases">
        <title>The Coptis chinensis genome and diversification of protoberbering-type alkaloids.</title>
        <authorList>
            <person name="Wang B."/>
            <person name="Shu S."/>
            <person name="Song C."/>
            <person name="Liu Y."/>
        </authorList>
    </citation>
    <scope>NUCLEOTIDE SEQUENCE [LARGE SCALE GENOMIC DNA]</scope>
    <source>
        <strain evidence="2">HL-2020</strain>
        <tissue evidence="2">Leaf</tissue>
    </source>
</reference>
<feature type="compositionally biased region" description="Low complexity" evidence="1">
    <location>
        <begin position="304"/>
        <end position="321"/>
    </location>
</feature>
<evidence type="ECO:0000256" key="1">
    <source>
        <dbReference type="SAM" id="MobiDB-lite"/>
    </source>
</evidence>
<name>A0A835MGA2_9MAGN</name>
<sequence>MEVIVVPVSSTDFNFDSACSSPYISAPSSPKRFGEHYFSAPTSPSRVSVFYRDFNNFSFIDRSSSRGGNGSNSNSSVIPYDWEEKPGTPKGNNTERNEDDDDDDGGGVVDDFEFGFSGQLDRDSLTADELFDGGKIKPLKPPPRLQLSSNDYGTQKSSVSSPRSPRSPISQGKKMIREAFSPKQRKDVDPFAVAIEQSRQGVVLEQQRGRERVSVSVSSTSTSTSTKPTSNHKKTRSLSPFRTSSFENTKPNASNSKPTSSSSRKWSFKDLLLFRSASEGRASDRDPLRKYSVLSKRNEDVKNSSFRSTDSSGSGSGSIRRVPVSAHELHYKSNRAVSEEMKRKTYLPYKHGLLFGCLGSYPAVQGLAKGFHV</sequence>
<dbReference type="InterPro" id="IPR012442">
    <property type="entry name" value="DUF1645_plant"/>
</dbReference>
<dbReference type="Proteomes" id="UP000631114">
    <property type="component" value="Unassembled WGS sequence"/>
</dbReference>
<feature type="compositionally biased region" description="Acidic residues" evidence="1">
    <location>
        <begin position="97"/>
        <end position="113"/>
    </location>
</feature>
<dbReference type="EMBL" id="JADFTS010000002">
    <property type="protein sequence ID" value="KAF9622661.1"/>
    <property type="molecule type" value="Genomic_DNA"/>
</dbReference>
<gene>
    <name evidence="2" type="ORF">IFM89_032582</name>
</gene>
<keyword evidence="3" id="KW-1185">Reference proteome</keyword>
<feature type="compositionally biased region" description="Low complexity" evidence="1">
    <location>
        <begin position="157"/>
        <end position="170"/>
    </location>
</feature>